<dbReference type="HOGENOM" id="CLU_083287_30_0_9"/>
<dbReference type="GO" id="GO:0003677">
    <property type="term" value="F:DNA binding"/>
    <property type="evidence" value="ECO:0007669"/>
    <property type="project" value="UniProtKB-KW"/>
</dbReference>
<dbReference type="SUPFAM" id="SSF46785">
    <property type="entry name" value="Winged helix' DNA-binding domain"/>
    <property type="match status" value="1"/>
</dbReference>
<name>N2APW5_9FIRM</name>
<dbReference type="OrthoDB" id="3231996at2"/>
<reference evidence="5 6" key="1">
    <citation type="journal article" date="2014" name="Genome Announc.">
        <title>Draft genome sequences of the altered schaedler flora, a defined bacterial community from gnotobiotic mice.</title>
        <authorList>
            <person name="Wannemuehler M.J."/>
            <person name="Overstreet A.M."/>
            <person name="Ward D.V."/>
            <person name="Phillips G.J."/>
        </authorList>
    </citation>
    <scope>NUCLEOTIDE SEQUENCE [LARGE SCALE GENOMIC DNA]</scope>
    <source>
        <strain evidence="5 6">ASF492</strain>
    </source>
</reference>
<evidence type="ECO:0000313" key="6">
    <source>
        <dbReference type="Proteomes" id="UP000012589"/>
    </source>
</evidence>
<dbReference type="eggNOG" id="COG1846">
    <property type="taxonomic scope" value="Bacteria"/>
</dbReference>
<keyword evidence="3" id="KW-0804">Transcription</keyword>
<dbReference type="Gene3D" id="1.10.10.10">
    <property type="entry name" value="Winged helix-like DNA-binding domain superfamily/Winged helix DNA-binding domain"/>
    <property type="match status" value="1"/>
</dbReference>
<evidence type="ECO:0000259" key="4">
    <source>
        <dbReference type="SMART" id="SM00347"/>
    </source>
</evidence>
<keyword evidence="1" id="KW-0805">Transcription regulation</keyword>
<dbReference type="InterPro" id="IPR036388">
    <property type="entry name" value="WH-like_DNA-bd_sf"/>
</dbReference>
<accession>N2APW5</accession>
<dbReference type="AlphaFoldDB" id="N2APW5"/>
<gene>
    <name evidence="5" type="ORF">C823_02004</name>
</gene>
<dbReference type="STRING" id="1235802.C823_02004"/>
<dbReference type="InterPro" id="IPR036390">
    <property type="entry name" value="WH_DNA-bd_sf"/>
</dbReference>
<evidence type="ECO:0000313" key="5">
    <source>
        <dbReference type="EMBL" id="EMZ28160.1"/>
    </source>
</evidence>
<sequence>MAEFMTTELKRLNYLTSEIDAAYHEAALKLGLSDATMMVLYTACNNGGSCLLSDIQKISGTSRQTIHSAIRRLEADGLINLEASDGKRKTVRLTEKGKDRSENGVAKLAQLENEILGSWPEEDQKKYLELTQKYLNALKEKIKNRL</sequence>
<dbReference type="PATRIC" id="fig|1235802.3.peg.2127"/>
<dbReference type="EMBL" id="AQFT01000065">
    <property type="protein sequence ID" value="EMZ28160.1"/>
    <property type="molecule type" value="Genomic_DNA"/>
</dbReference>
<evidence type="ECO:0000256" key="1">
    <source>
        <dbReference type="ARBA" id="ARBA00023015"/>
    </source>
</evidence>
<feature type="domain" description="HTH marR-type" evidence="4">
    <location>
        <begin position="25"/>
        <end position="124"/>
    </location>
</feature>
<dbReference type="PANTHER" id="PTHR42756">
    <property type="entry name" value="TRANSCRIPTIONAL REGULATOR, MARR"/>
    <property type="match status" value="1"/>
</dbReference>
<organism evidence="5 6">
    <name type="scientific">Eubacterium plexicaudatum ASF492</name>
    <dbReference type="NCBI Taxonomy" id="1235802"/>
    <lineage>
        <taxon>Bacteria</taxon>
        <taxon>Bacillati</taxon>
        <taxon>Bacillota</taxon>
        <taxon>Clostridia</taxon>
        <taxon>Eubacteriales</taxon>
        <taxon>Eubacteriaceae</taxon>
        <taxon>Eubacterium</taxon>
    </lineage>
</organism>
<comment type="caution">
    <text evidence="5">The sequence shown here is derived from an EMBL/GenBank/DDBJ whole genome shotgun (WGS) entry which is preliminary data.</text>
</comment>
<protein>
    <recommendedName>
        <fullName evidence="4">HTH marR-type domain-containing protein</fullName>
    </recommendedName>
</protein>
<dbReference type="Pfam" id="PF12802">
    <property type="entry name" value="MarR_2"/>
    <property type="match status" value="1"/>
</dbReference>
<dbReference type="SMART" id="SM00347">
    <property type="entry name" value="HTH_MARR"/>
    <property type="match status" value="1"/>
</dbReference>
<keyword evidence="6" id="KW-1185">Reference proteome</keyword>
<evidence type="ECO:0000256" key="2">
    <source>
        <dbReference type="ARBA" id="ARBA00023125"/>
    </source>
</evidence>
<proteinExistence type="predicted"/>
<dbReference type="GO" id="GO:0003700">
    <property type="term" value="F:DNA-binding transcription factor activity"/>
    <property type="evidence" value="ECO:0007669"/>
    <property type="project" value="InterPro"/>
</dbReference>
<keyword evidence="2" id="KW-0238">DNA-binding</keyword>
<dbReference type="Proteomes" id="UP000012589">
    <property type="component" value="Unassembled WGS sequence"/>
</dbReference>
<dbReference type="PANTHER" id="PTHR42756:SF1">
    <property type="entry name" value="TRANSCRIPTIONAL REPRESSOR OF EMRAB OPERON"/>
    <property type="match status" value="1"/>
</dbReference>
<evidence type="ECO:0000256" key="3">
    <source>
        <dbReference type="ARBA" id="ARBA00023163"/>
    </source>
</evidence>
<dbReference type="InterPro" id="IPR000835">
    <property type="entry name" value="HTH_MarR-typ"/>
</dbReference>